<dbReference type="GO" id="GO:0005886">
    <property type="term" value="C:plasma membrane"/>
    <property type="evidence" value="ECO:0007669"/>
    <property type="project" value="UniProtKB-SubCell"/>
</dbReference>
<protein>
    <submittedName>
        <fullName evidence="8">Uncharacterized protein</fullName>
    </submittedName>
</protein>
<comment type="subcellular location">
    <subcellularLocation>
        <location evidence="1">Cell membrane</location>
        <topology evidence="1">Multi-pass membrane protein</topology>
    </subcellularLocation>
</comment>
<dbReference type="CDD" id="cd01127">
    <property type="entry name" value="TrwB_TraG_TraD_VirD4"/>
    <property type="match status" value="1"/>
</dbReference>
<dbReference type="InterPro" id="IPR051539">
    <property type="entry name" value="T4SS-coupling_protein"/>
</dbReference>
<dbReference type="InterPro" id="IPR003688">
    <property type="entry name" value="TraG/VirD4"/>
</dbReference>
<evidence type="ECO:0000256" key="2">
    <source>
        <dbReference type="ARBA" id="ARBA00008806"/>
    </source>
</evidence>
<dbReference type="PANTHER" id="PTHR37937">
    <property type="entry name" value="CONJUGATIVE TRANSFER: DNA TRANSPORT"/>
    <property type="match status" value="1"/>
</dbReference>
<evidence type="ECO:0000256" key="4">
    <source>
        <dbReference type="ARBA" id="ARBA00022692"/>
    </source>
</evidence>
<dbReference type="AlphaFoldDB" id="A0A7C5WZA2"/>
<keyword evidence="3" id="KW-1003">Cell membrane</keyword>
<evidence type="ECO:0000256" key="1">
    <source>
        <dbReference type="ARBA" id="ARBA00004651"/>
    </source>
</evidence>
<gene>
    <name evidence="8" type="ORF">ENN04_05850</name>
</gene>
<evidence type="ECO:0000256" key="7">
    <source>
        <dbReference type="SAM" id="Phobius"/>
    </source>
</evidence>
<keyword evidence="6 7" id="KW-0472">Membrane</keyword>
<accession>A0A7C5WZA2</accession>
<evidence type="ECO:0000256" key="3">
    <source>
        <dbReference type="ARBA" id="ARBA00022475"/>
    </source>
</evidence>
<dbReference type="Gene3D" id="3.40.50.300">
    <property type="entry name" value="P-loop containing nucleotide triphosphate hydrolases"/>
    <property type="match status" value="2"/>
</dbReference>
<comment type="similarity">
    <text evidence="2">Belongs to the VirD4/TraG family.</text>
</comment>
<dbReference type="EMBL" id="DSAC01000070">
    <property type="protein sequence ID" value="HHO74150.1"/>
    <property type="molecule type" value="Genomic_DNA"/>
</dbReference>
<keyword evidence="5 7" id="KW-1133">Transmembrane helix</keyword>
<dbReference type="InterPro" id="IPR027417">
    <property type="entry name" value="P-loop_NTPase"/>
</dbReference>
<feature type="transmembrane region" description="Helical" evidence="7">
    <location>
        <begin position="46"/>
        <end position="66"/>
    </location>
</feature>
<organism evidence="8">
    <name type="scientific">Thermocrinis ruber</name>
    <dbReference type="NCBI Taxonomy" id="75906"/>
    <lineage>
        <taxon>Bacteria</taxon>
        <taxon>Pseudomonadati</taxon>
        <taxon>Aquificota</taxon>
        <taxon>Aquificia</taxon>
        <taxon>Aquificales</taxon>
        <taxon>Aquificaceae</taxon>
        <taxon>Thermocrinis</taxon>
    </lineage>
</organism>
<sequence>MLGAKLTLGTLVFLTGLFLILKDTYKKNLEKARQDPHPKYGVRLFYFVYFFSLFLGFLLVITSFFISPYLGLLVFGILSLFSSFYFFYRFSLWAYRKIPAWRSPYRVEPIEPSVKLFYDPPIEISFGELNKHVHVLAPSGSGKTKSVLAPLVAQLLEKGIGVLCIDPKGDNEVISAFLKIMQKEGRLSDFQYFDPVKPQISSSYNPFYYAIKQGKYHDIAVKIIATLPKSGGSATFYEKIQSEFTRALTSLLSILPQTGKMVNFIDLYAVVAYLPRSIEYLLDTYNIAGKAKNELYELWIKTIADEARHNKEYRNYLRNLEQHLALYAFTFHPKLLNSYDPEIRISEGFRKGKLMYFALRALDFPSGETLDIGKMVFLDLMGHAAWKYNSGVKFNVPDMVFVDEAPQVFVPEAEKLFDMARGAGIGVVLIHQSIFQFEKIQKGLFQNIFSNCNVKLILGAGDDETAKFYANYLGEVKTYGRSRSIGGQNPIISPGSVLFPHWGEVVQEKYDYRVRPEELKTMKPGTAYLITPKYFGIKGKLYYFADDNPIKPEYLLPKRAYADYNDEEKGLVLLSKFRKEFGMEPNAEENAKKVLEIRQAVALESLDEQPAFMDAAKEFEDLTVLFAADEVNPDVLPAIGTEQEQTASS</sequence>
<feature type="transmembrane region" description="Helical" evidence="7">
    <location>
        <begin position="6"/>
        <end position="25"/>
    </location>
</feature>
<name>A0A7C5WZA2_9AQUI</name>
<evidence type="ECO:0000256" key="5">
    <source>
        <dbReference type="ARBA" id="ARBA00022989"/>
    </source>
</evidence>
<evidence type="ECO:0000256" key="6">
    <source>
        <dbReference type="ARBA" id="ARBA00023136"/>
    </source>
</evidence>
<comment type="caution">
    <text evidence="8">The sequence shown here is derived from an EMBL/GenBank/DDBJ whole genome shotgun (WGS) entry which is preliminary data.</text>
</comment>
<dbReference type="PANTHER" id="PTHR37937:SF1">
    <property type="entry name" value="CONJUGATIVE TRANSFER: DNA TRANSPORT"/>
    <property type="match status" value="1"/>
</dbReference>
<dbReference type="SUPFAM" id="SSF52540">
    <property type="entry name" value="P-loop containing nucleoside triphosphate hydrolases"/>
    <property type="match status" value="1"/>
</dbReference>
<reference evidence="8" key="1">
    <citation type="journal article" date="2020" name="mSystems">
        <title>Genome- and Community-Level Interaction Insights into Carbon Utilization and Element Cycling Functions of Hydrothermarchaeota in Hydrothermal Sediment.</title>
        <authorList>
            <person name="Zhou Z."/>
            <person name="Liu Y."/>
            <person name="Xu W."/>
            <person name="Pan J."/>
            <person name="Luo Z.H."/>
            <person name="Li M."/>
        </authorList>
    </citation>
    <scope>NUCLEOTIDE SEQUENCE [LARGE SCALE GENOMIC DNA]</scope>
    <source>
        <strain evidence="8">SpSt-114</strain>
    </source>
</reference>
<keyword evidence="4 7" id="KW-0812">Transmembrane</keyword>
<proteinExistence type="inferred from homology"/>
<feature type="transmembrane region" description="Helical" evidence="7">
    <location>
        <begin position="72"/>
        <end position="88"/>
    </location>
</feature>
<dbReference type="Pfam" id="PF02534">
    <property type="entry name" value="T4SS-DNA_transf"/>
    <property type="match status" value="1"/>
</dbReference>
<evidence type="ECO:0000313" key="8">
    <source>
        <dbReference type="EMBL" id="HHO74150.1"/>
    </source>
</evidence>